<evidence type="ECO:0000313" key="3">
    <source>
        <dbReference type="EMBL" id="PWR25063.1"/>
    </source>
</evidence>
<dbReference type="GO" id="GO:0071111">
    <property type="term" value="F:cyclic-guanylate-specific phosphodiesterase activity"/>
    <property type="evidence" value="ECO:0007669"/>
    <property type="project" value="InterPro"/>
</dbReference>
<dbReference type="PROSITE" id="PS50883">
    <property type="entry name" value="EAL"/>
    <property type="match status" value="1"/>
</dbReference>
<dbReference type="EMBL" id="QGLE01000002">
    <property type="protein sequence ID" value="PWR25063.1"/>
    <property type="molecule type" value="Genomic_DNA"/>
</dbReference>
<dbReference type="InterPro" id="IPR029787">
    <property type="entry name" value="Nucleotide_cyclase"/>
</dbReference>
<evidence type="ECO:0000313" key="4">
    <source>
        <dbReference type="Proteomes" id="UP000245461"/>
    </source>
</evidence>
<accession>A0A317EI07</accession>
<dbReference type="InterPro" id="IPR043128">
    <property type="entry name" value="Rev_trsase/Diguanyl_cyclase"/>
</dbReference>
<dbReference type="PANTHER" id="PTHR33121">
    <property type="entry name" value="CYCLIC DI-GMP PHOSPHODIESTERASE PDEF"/>
    <property type="match status" value="1"/>
</dbReference>
<dbReference type="PROSITE" id="PS50887">
    <property type="entry name" value="GGDEF"/>
    <property type="match status" value="1"/>
</dbReference>
<dbReference type="InterPro" id="IPR035919">
    <property type="entry name" value="EAL_sf"/>
</dbReference>
<protein>
    <recommendedName>
        <fullName evidence="5">GGDEF domain-containing protein</fullName>
    </recommendedName>
</protein>
<dbReference type="AlphaFoldDB" id="A0A317EI07"/>
<organism evidence="3 4">
    <name type="scientific">Zavarzinia aquatilis</name>
    <dbReference type="NCBI Taxonomy" id="2211142"/>
    <lineage>
        <taxon>Bacteria</taxon>
        <taxon>Pseudomonadati</taxon>
        <taxon>Pseudomonadota</taxon>
        <taxon>Alphaproteobacteria</taxon>
        <taxon>Rhodospirillales</taxon>
        <taxon>Zavarziniaceae</taxon>
        <taxon>Zavarzinia</taxon>
    </lineage>
</organism>
<dbReference type="OrthoDB" id="9793210at2"/>
<dbReference type="SUPFAM" id="SSF55073">
    <property type="entry name" value="Nucleotide cyclase"/>
    <property type="match status" value="1"/>
</dbReference>
<dbReference type="PANTHER" id="PTHR33121:SF79">
    <property type="entry name" value="CYCLIC DI-GMP PHOSPHODIESTERASE PDED-RELATED"/>
    <property type="match status" value="1"/>
</dbReference>
<dbReference type="SMART" id="SM00052">
    <property type="entry name" value="EAL"/>
    <property type="match status" value="1"/>
</dbReference>
<dbReference type="InterPro" id="IPR050706">
    <property type="entry name" value="Cyclic-di-GMP_PDE-like"/>
</dbReference>
<dbReference type="Proteomes" id="UP000245461">
    <property type="component" value="Unassembled WGS sequence"/>
</dbReference>
<dbReference type="Gene3D" id="3.20.20.450">
    <property type="entry name" value="EAL domain"/>
    <property type="match status" value="1"/>
</dbReference>
<dbReference type="InterPro" id="IPR001633">
    <property type="entry name" value="EAL_dom"/>
</dbReference>
<proteinExistence type="predicted"/>
<comment type="caution">
    <text evidence="3">The sequence shown here is derived from an EMBL/GenBank/DDBJ whole genome shotgun (WGS) entry which is preliminary data.</text>
</comment>
<feature type="domain" description="GGDEF" evidence="2">
    <location>
        <begin position="28"/>
        <end position="159"/>
    </location>
</feature>
<keyword evidence="4" id="KW-1185">Reference proteome</keyword>
<evidence type="ECO:0000259" key="1">
    <source>
        <dbReference type="PROSITE" id="PS50883"/>
    </source>
</evidence>
<gene>
    <name evidence="3" type="ORF">DKG74_04660</name>
</gene>
<reference evidence="3 4" key="1">
    <citation type="submission" date="2018-05" db="EMBL/GenBank/DDBJ databases">
        <title>Zavarzinia sp. HR-AS.</title>
        <authorList>
            <person name="Lee Y."/>
            <person name="Jeon C.O."/>
        </authorList>
    </citation>
    <scope>NUCLEOTIDE SEQUENCE [LARGE SCALE GENOMIC DNA]</scope>
    <source>
        <strain evidence="3 4">HR-AS</strain>
    </source>
</reference>
<dbReference type="SUPFAM" id="SSF141868">
    <property type="entry name" value="EAL domain-like"/>
    <property type="match status" value="1"/>
</dbReference>
<evidence type="ECO:0008006" key="5">
    <source>
        <dbReference type="Google" id="ProtNLM"/>
    </source>
</evidence>
<dbReference type="SMART" id="SM00267">
    <property type="entry name" value="GGDEF"/>
    <property type="match status" value="1"/>
</dbReference>
<dbReference type="RefSeq" id="WP_109903133.1">
    <property type="nucleotide sequence ID" value="NZ_QGLE01000002.1"/>
</dbReference>
<dbReference type="Pfam" id="PF00563">
    <property type="entry name" value="EAL"/>
    <property type="match status" value="1"/>
</dbReference>
<dbReference type="Gene3D" id="3.30.70.270">
    <property type="match status" value="1"/>
</dbReference>
<sequence length="429" mass="47208">MSHKFSPGPLLRDRQWLVDRLDNALPGGRRGILVIKIVGLSNIEDLLGFSGRDLVIEGVGRRLGERLGDVPIGHLFANEFFALIEAPSGDADVSDLVERALTCTAEPIKAGDASVRVDIRIGVVFSPEHGHSSEILLSRAITALNAAARQRQPVVYFDEMVNRNARERAATHAELRRALTEGQFELYFQPKAALPDHRLVGFEALLRWRQPGHGIVPPATFVPLAEETGLIREIDVWVAERACEAIMRINRALNTDFSVSVNASAMALESGDYIRHLRRLIAENHIPVEWLEIEMTETTIGDDTVAAAALLAECRAIGLKVSIDDFGIGYSSLHRLRHFPVSGLKIDRSFVGELGQSNVARLIIRATIELGHAMGLQIIAEGVETLAQAEDLALLGVDVYQGYVLSRPLPEAELMRWIGNQDLGTLLLR</sequence>
<name>A0A317EI07_9PROT</name>
<feature type="domain" description="EAL" evidence="1">
    <location>
        <begin position="168"/>
        <end position="422"/>
    </location>
</feature>
<dbReference type="InterPro" id="IPR000160">
    <property type="entry name" value="GGDEF_dom"/>
</dbReference>
<dbReference type="CDD" id="cd01948">
    <property type="entry name" value="EAL"/>
    <property type="match status" value="1"/>
</dbReference>
<dbReference type="Pfam" id="PF00990">
    <property type="entry name" value="GGDEF"/>
    <property type="match status" value="1"/>
</dbReference>
<evidence type="ECO:0000259" key="2">
    <source>
        <dbReference type="PROSITE" id="PS50887"/>
    </source>
</evidence>